<sequence>MRPTTASDKLQGPVNGKRTSHKDKQLCGRSWAGEMGNGMKWPFRVVAVALGLKSKTWASTSGPTLAPTSATVQGGLEQGGWGDRELFIFGSGCLCMYGVGAESS</sequence>
<evidence type="ECO:0000313" key="2">
    <source>
        <dbReference type="EMBL" id="LAA43659.1"/>
    </source>
</evidence>
<protein>
    <submittedName>
        <fullName evidence="2">Uncharacterized protein</fullName>
    </submittedName>
</protein>
<accession>A0A2D4F827</accession>
<reference evidence="2" key="2">
    <citation type="submission" date="2017-11" db="EMBL/GenBank/DDBJ databases">
        <title>Coralsnake Venomics: Analyses of Venom Gland Transcriptomes and Proteomes of Six Brazilian Taxa.</title>
        <authorList>
            <person name="Aird S.D."/>
            <person name="Jorge da Silva N."/>
            <person name="Qiu L."/>
            <person name="Villar-Briones A."/>
            <person name="Aparecida-Saddi V."/>
            <person name="Campos-Telles M.P."/>
            <person name="Grau M."/>
            <person name="Mikheyev A.S."/>
        </authorList>
    </citation>
    <scope>NUCLEOTIDE SEQUENCE</scope>
    <source>
        <tissue evidence="2">Venom_gland</tissue>
    </source>
</reference>
<dbReference type="EMBL" id="IACJ01059066">
    <property type="protein sequence ID" value="LAA43659.1"/>
    <property type="molecule type" value="Transcribed_RNA"/>
</dbReference>
<evidence type="ECO:0000256" key="1">
    <source>
        <dbReference type="SAM" id="MobiDB-lite"/>
    </source>
</evidence>
<reference evidence="2" key="1">
    <citation type="submission" date="2017-07" db="EMBL/GenBank/DDBJ databases">
        <authorList>
            <person name="Mikheyev A."/>
            <person name="Grau M."/>
        </authorList>
    </citation>
    <scope>NUCLEOTIDE SEQUENCE</scope>
    <source>
        <tissue evidence="2">Venom_gland</tissue>
    </source>
</reference>
<feature type="region of interest" description="Disordered" evidence="1">
    <location>
        <begin position="1"/>
        <end position="25"/>
    </location>
</feature>
<proteinExistence type="predicted"/>
<organism evidence="2">
    <name type="scientific">Micrurus corallinus</name>
    <name type="common">Brazilian coral snake</name>
    <dbReference type="NCBI Taxonomy" id="54390"/>
    <lineage>
        <taxon>Eukaryota</taxon>
        <taxon>Metazoa</taxon>
        <taxon>Chordata</taxon>
        <taxon>Craniata</taxon>
        <taxon>Vertebrata</taxon>
        <taxon>Euteleostomi</taxon>
        <taxon>Lepidosauria</taxon>
        <taxon>Squamata</taxon>
        <taxon>Bifurcata</taxon>
        <taxon>Unidentata</taxon>
        <taxon>Episquamata</taxon>
        <taxon>Toxicofera</taxon>
        <taxon>Serpentes</taxon>
        <taxon>Colubroidea</taxon>
        <taxon>Elapidae</taxon>
        <taxon>Elapinae</taxon>
        <taxon>Micrurus</taxon>
    </lineage>
</organism>
<name>A0A2D4F827_MICCO</name>
<dbReference type="AlphaFoldDB" id="A0A2D4F827"/>